<dbReference type="GO" id="GO:0003677">
    <property type="term" value="F:DNA binding"/>
    <property type="evidence" value="ECO:0007669"/>
    <property type="project" value="UniProtKB-KW"/>
</dbReference>
<keyword evidence="3" id="KW-0413">Isomerase</keyword>
<dbReference type="GO" id="GO:0043138">
    <property type="term" value="F:3'-5' DNA helicase activity"/>
    <property type="evidence" value="ECO:0007669"/>
    <property type="project" value="UniProtKB-EC"/>
</dbReference>
<dbReference type="InterPro" id="IPR032284">
    <property type="entry name" value="RecQ_Zn-bd"/>
</dbReference>
<dbReference type="InterPro" id="IPR027417">
    <property type="entry name" value="P-loop_NTPase"/>
</dbReference>
<evidence type="ECO:0000256" key="4">
    <source>
        <dbReference type="ARBA" id="ARBA00034617"/>
    </source>
</evidence>
<keyword evidence="2" id="KW-0238">DNA-binding</keyword>
<dbReference type="EMBL" id="JBJJXI010000136">
    <property type="protein sequence ID" value="KAL3387904.1"/>
    <property type="molecule type" value="Genomic_DNA"/>
</dbReference>
<dbReference type="Pfam" id="PF16124">
    <property type="entry name" value="RecQ_Zn_bind"/>
    <property type="match status" value="1"/>
</dbReference>
<dbReference type="EC" id="5.6.2.4" evidence="5"/>
<evidence type="ECO:0000256" key="3">
    <source>
        <dbReference type="ARBA" id="ARBA00023235"/>
    </source>
</evidence>
<comment type="catalytic activity">
    <reaction evidence="4">
        <text>Couples ATP hydrolysis with the unwinding of duplex DNA by translocating in the 3'-5' direction.</text>
        <dbReference type="EC" id="5.6.2.4"/>
    </reaction>
</comment>
<dbReference type="Pfam" id="PF00271">
    <property type="entry name" value="Helicase_C"/>
    <property type="match status" value="1"/>
</dbReference>
<dbReference type="SUPFAM" id="SSF52540">
    <property type="entry name" value="P-loop containing nucleoside triphosphate hydrolases"/>
    <property type="match status" value="1"/>
</dbReference>
<proteinExistence type="inferred from homology"/>
<dbReference type="PROSITE" id="PS51194">
    <property type="entry name" value="HELICASE_CTER"/>
    <property type="match status" value="1"/>
</dbReference>
<feature type="domain" description="Helicase C-terminal" evidence="7">
    <location>
        <begin position="59"/>
        <end position="208"/>
    </location>
</feature>
<dbReference type="InterPro" id="IPR001650">
    <property type="entry name" value="Helicase_C-like"/>
</dbReference>
<dbReference type="Gene3D" id="3.40.50.300">
    <property type="entry name" value="P-loop containing nucleotide triphosphate hydrolases"/>
    <property type="match status" value="1"/>
</dbReference>
<comment type="similarity">
    <text evidence="1">Belongs to the helicase family. RecQ subfamily.</text>
</comment>
<sequence length="653" mass="76029">MLCYNVNISDVTWRSNLIIIVKKFLCNKFNENNDAVGQYIIPRGSSLNRKQFHCLMRFLNNENVVNCSGIIYTYCKKSCYDLQLALQLNGVLTLSYTSEITHHSKKTKQEVWMNGQIKIMIATSAFGLGIDKPDTKFVVIYELPDSMDTLVQMIGRAGRNGEKAYGLIFYSFGDYQAIRGNMNRTLTLRRKNGSSTLENRVLKQSMLRDFFAQIIFLENMDKCRHGMIMNYYDHKAIPVMCSDKCDNCDIRRTDQLQLISNGYNMIADFVEQCNALKNAPTLTMNIAILLLTGEMCDSVEPAVAMLPAYGCFMMCRKSIVSYLLLQALERKIIDMDFVEDNSADYRDHIVLVKSYNMDHDQQLDAHVPVYVNTLSENDNFTSYARRIVRKFLWRLFVRESVARNIPLLQLRKRYNLNAISKEQPVTHQMMRGLANVSEFEYLPTFLLEGLDFIDYMNDYINNITVHSQRYFGQLEDFIMFERTRLTLGSNHSSQHEMKTIVKKALPENGLNTIKELLAAYLKVPTHPGRTRIMSKLQPLFKKLIKSFIDQFYRKLSNHETDKKTTNMTNNDRYFALRFVANYNFTNDELPTVVMLLRDHCKRFINRSINTILKMIRNKESIKFVPNEDLVTRNYLLQLEEAQYFHALNLGIRT</sequence>
<keyword evidence="9" id="KW-1185">Reference proteome</keyword>
<protein>
    <recommendedName>
        <fullName evidence="5">DNA 3'-5' helicase</fullName>
        <ecNumber evidence="5">5.6.2.4</ecNumber>
    </recommendedName>
    <alternativeName>
        <fullName evidence="6">DNA 3'-5' helicase Q1</fullName>
    </alternativeName>
</protein>
<evidence type="ECO:0000259" key="7">
    <source>
        <dbReference type="PROSITE" id="PS51194"/>
    </source>
</evidence>
<dbReference type="AlphaFoldDB" id="A0ABD2W517"/>
<dbReference type="PANTHER" id="PTHR13710:SF105">
    <property type="entry name" value="ATP-DEPENDENT DNA HELICASE Q1"/>
    <property type="match status" value="1"/>
</dbReference>
<organism evidence="8 9">
    <name type="scientific">Trichogramma kaykai</name>
    <dbReference type="NCBI Taxonomy" id="54128"/>
    <lineage>
        <taxon>Eukaryota</taxon>
        <taxon>Metazoa</taxon>
        <taxon>Ecdysozoa</taxon>
        <taxon>Arthropoda</taxon>
        <taxon>Hexapoda</taxon>
        <taxon>Insecta</taxon>
        <taxon>Pterygota</taxon>
        <taxon>Neoptera</taxon>
        <taxon>Endopterygota</taxon>
        <taxon>Hymenoptera</taxon>
        <taxon>Apocrita</taxon>
        <taxon>Proctotrupomorpha</taxon>
        <taxon>Chalcidoidea</taxon>
        <taxon>Trichogrammatidae</taxon>
        <taxon>Trichogramma</taxon>
    </lineage>
</organism>
<evidence type="ECO:0000313" key="9">
    <source>
        <dbReference type="Proteomes" id="UP001627154"/>
    </source>
</evidence>
<evidence type="ECO:0000256" key="5">
    <source>
        <dbReference type="ARBA" id="ARBA00034808"/>
    </source>
</evidence>
<dbReference type="Proteomes" id="UP001627154">
    <property type="component" value="Unassembled WGS sequence"/>
</dbReference>
<accession>A0ABD2W517</accession>
<gene>
    <name evidence="8" type="ORF">TKK_016991</name>
</gene>
<evidence type="ECO:0000256" key="2">
    <source>
        <dbReference type="ARBA" id="ARBA00023125"/>
    </source>
</evidence>
<reference evidence="8 9" key="1">
    <citation type="journal article" date="2024" name="bioRxiv">
        <title>A reference genome for Trichogramma kaykai: A tiny desert-dwelling parasitoid wasp with competing sex-ratio distorters.</title>
        <authorList>
            <person name="Culotta J."/>
            <person name="Lindsey A.R."/>
        </authorList>
    </citation>
    <scope>NUCLEOTIDE SEQUENCE [LARGE SCALE GENOMIC DNA]</scope>
    <source>
        <strain evidence="8 9">KSX58</strain>
    </source>
</reference>
<evidence type="ECO:0000256" key="1">
    <source>
        <dbReference type="ARBA" id="ARBA00005446"/>
    </source>
</evidence>
<evidence type="ECO:0000313" key="8">
    <source>
        <dbReference type="EMBL" id="KAL3387904.1"/>
    </source>
</evidence>
<name>A0ABD2W517_9HYME</name>
<dbReference type="SMART" id="SM00490">
    <property type="entry name" value="HELICc"/>
    <property type="match status" value="1"/>
</dbReference>
<evidence type="ECO:0000256" key="6">
    <source>
        <dbReference type="ARBA" id="ARBA00044566"/>
    </source>
</evidence>
<comment type="caution">
    <text evidence="8">The sequence shown here is derived from an EMBL/GenBank/DDBJ whole genome shotgun (WGS) entry which is preliminary data.</text>
</comment>
<dbReference type="PANTHER" id="PTHR13710">
    <property type="entry name" value="DNA HELICASE RECQ FAMILY MEMBER"/>
    <property type="match status" value="1"/>
</dbReference>